<dbReference type="PROSITE" id="PS51740">
    <property type="entry name" value="SPOVT_ABRB"/>
    <property type="match status" value="1"/>
</dbReference>
<proteinExistence type="predicted"/>
<dbReference type="Pfam" id="PF04014">
    <property type="entry name" value="MazE_antitoxin"/>
    <property type="match status" value="1"/>
</dbReference>
<dbReference type="AlphaFoldDB" id="A0A5J4KXB5"/>
<evidence type="ECO:0000313" key="2">
    <source>
        <dbReference type="EMBL" id="GER94228.1"/>
    </source>
</evidence>
<dbReference type="EMBL" id="BLAB01000001">
    <property type="protein sequence ID" value="GER94228.1"/>
    <property type="molecule type" value="Genomic_DNA"/>
</dbReference>
<dbReference type="InterPro" id="IPR037914">
    <property type="entry name" value="SpoVT-AbrB_sf"/>
</dbReference>
<dbReference type="SUPFAM" id="SSF89447">
    <property type="entry name" value="AbrB/MazE/MraZ-like"/>
    <property type="match status" value="1"/>
</dbReference>
<name>A0A5J4KXB5_9ZZZZ</name>
<gene>
    <name evidence="2" type="ORF">A45J_1988</name>
</gene>
<dbReference type="NCBIfam" id="TIGR01439">
    <property type="entry name" value="lp_hng_hel_AbrB"/>
    <property type="match status" value="1"/>
</dbReference>
<dbReference type="SMART" id="SM00966">
    <property type="entry name" value="SpoVT_AbrB"/>
    <property type="match status" value="1"/>
</dbReference>
<protein>
    <submittedName>
        <fullName evidence="2">AbrB family transcriptional regulator</fullName>
    </submittedName>
</protein>
<reference evidence="2" key="1">
    <citation type="submission" date="2019-10" db="EMBL/GenBank/DDBJ databases">
        <title>Metagenomic sequencing of thiosulfate-disproportionating enrichment culture.</title>
        <authorList>
            <person name="Umezawa K."/>
            <person name="Kojima H."/>
            <person name="Fukui M."/>
        </authorList>
    </citation>
    <scope>NUCLEOTIDE SEQUENCE</scope>
    <source>
        <strain evidence="2">45J</strain>
    </source>
</reference>
<comment type="caution">
    <text evidence="2">The sequence shown here is derived from an EMBL/GenBank/DDBJ whole genome shotgun (WGS) entry which is preliminary data.</text>
</comment>
<feature type="domain" description="SpoVT-AbrB" evidence="1">
    <location>
        <begin position="1"/>
        <end position="46"/>
    </location>
</feature>
<dbReference type="GO" id="GO:0003677">
    <property type="term" value="F:DNA binding"/>
    <property type="evidence" value="ECO:0007669"/>
    <property type="project" value="InterPro"/>
</dbReference>
<dbReference type="Gene3D" id="2.10.260.10">
    <property type="match status" value="1"/>
</dbReference>
<evidence type="ECO:0000259" key="1">
    <source>
        <dbReference type="PROSITE" id="PS51740"/>
    </source>
</evidence>
<organism evidence="2">
    <name type="scientific">hot springs metagenome</name>
    <dbReference type="NCBI Taxonomy" id="433727"/>
    <lineage>
        <taxon>unclassified sequences</taxon>
        <taxon>metagenomes</taxon>
        <taxon>ecological metagenomes</taxon>
    </lineage>
</organism>
<sequence length="95" mass="10647">MPTVTVSSKGQIVMPKKIRDALGIKPKQKVFLKVVQNHAEIIPLPENPAEAFCGIFKEGSSLTKSLLKARKEETKIEEKNTARFLRTSGISKKRR</sequence>
<accession>A0A5J4KXB5</accession>
<dbReference type="InterPro" id="IPR007159">
    <property type="entry name" value="SpoVT-AbrB_dom"/>
</dbReference>